<dbReference type="Proteomes" id="UP001153076">
    <property type="component" value="Unassembled WGS sequence"/>
</dbReference>
<dbReference type="OrthoDB" id="1746559at2759"/>
<dbReference type="EMBL" id="JAKOGI010002213">
    <property type="protein sequence ID" value="KAJ8422582.1"/>
    <property type="molecule type" value="Genomic_DNA"/>
</dbReference>
<evidence type="ECO:0000313" key="1">
    <source>
        <dbReference type="EMBL" id="KAJ8422582.1"/>
    </source>
</evidence>
<reference evidence="1" key="1">
    <citation type="submission" date="2022-04" db="EMBL/GenBank/DDBJ databases">
        <title>Carnegiea gigantea Genome sequencing and assembly v2.</title>
        <authorList>
            <person name="Copetti D."/>
            <person name="Sanderson M.J."/>
            <person name="Burquez A."/>
            <person name="Wojciechowski M.F."/>
        </authorList>
    </citation>
    <scope>NUCLEOTIDE SEQUENCE</scope>
    <source>
        <strain evidence="1">SGP5-SGP5p</strain>
        <tissue evidence="1">Aerial part</tissue>
    </source>
</reference>
<name>A0A9Q1JFP8_9CARY</name>
<dbReference type="AlphaFoldDB" id="A0A9Q1JFP8"/>
<accession>A0A9Q1JFP8</accession>
<comment type="caution">
    <text evidence="1">The sequence shown here is derived from an EMBL/GenBank/DDBJ whole genome shotgun (WGS) entry which is preliminary data.</text>
</comment>
<evidence type="ECO:0000313" key="2">
    <source>
        <dbReference type="Proteomes" id="UP001153076"/>
    </source>
</evidence>
<gene>
    <name evidence="1" type="ORF">Cgig2_007491</name>
</gene>
<protein>
    <submittedName>
        <fullName evidence="1">Uncharacterized protein</fullName>
    </submittedName>
</protein>
<organism evidence="1 2">
    <name type="scientific">Carnegiea gigantea</name>
    <dbReference type="NCBI Taxonomy" id="171969"/>
    <lineage>
        <taxon>Eukaryota</taxon>
        <taxon>Viridiplantae</taxon>
        <taxon>Streptophyta</taxon>
        <taxon>Embryophyta</taxon>
        <taxon>Tracheophyta</taxon>
        <taxon>Spermatophyta</taxon>
        <taxon>Magnoliopsida</taxon>
        <taxon>eudicotyledons</taxon>
        <taxon>Gunneridae</taxon>
        <taxon>Pentapetalae</taxon>
        <taxon>Caryophyllales</taxon>
        <taxon>Cactineae</taxon>
        <taxon>Cactaceae</taxon>
        <taxon>Cactoideae</taxon>
        <taxon>Echinocereeae</taxon>
        <taxon>Carnegiea</taxon>
    </lineage>
</organism>
<keyword evidence="2" id="KW-1185">Reference proteome</keyword>
<sequence length="173" mass="19682">MGVIEWTKRILTRFEEPLKHTGIFGVIGLPILRAIYEEFLLPNKDLTGHNKYPATVAKLLRIHTELCEFHKVKHIYYDLWDGRYLSFKASSYHEDSRNGQDVIDMGLPKEDSKFLVYSVRCASLRSIMDLAQAHANLQRQDTGANVSMFLLPIMKEFVLGITVVGGSKSALLI</sequence>
<proteinExistence type="predicted"/>